<comment type="caution">
    <text evidence="1">The sequence shown here is derived from an EMBL/GenBank/DDBJ whole genome shotgun (WGS) entry which is preliminary data.</text>
</comment>
<dbReference type="SUPFAM" id="SSF53756">
    <property type="entry name" value="UDP-Glycosyltransferase/glycogen phosphorylase"/>
    <property type="match status" value="1"/>
</dbReference>
<sequence length="516" mass="57080">MRGDSLYQAWLHSLRQGVPPGGALAKLKETSQPFEHLRIEGDGDGLSTVNIEAPGNEQWNARPVSAFVFPGRTDHVEPSLLICRNLVSLGWQIEYVCEERYEEQIRDAGAAFHDIEDLCTAHGLDLKRIHEDYEDPTATWSAQFGSIATERLIPVFKDFFKTLSPKVVVYCPILCGYAHFAATCLKIVDVSVLTRPGPGFLNAELAKNNETPAGLIEKIRANLPNAKAIEQVRRLLQKPNLSLNSSEPLVHENYTHLNLVTSLQSLADPLTEKDACVFFAQGKKFEFVGPLMKVDRKQSFCIDQDLAHDISQAMRNKKDIILVSLMHPTPSSELGEVLCRTICKACGPGSSLVADPLVIFSIASQLDLDDKEASWPENCRTTEVPSVELLKLAEPTLFITHGSQTDFMESLSVGSPLIICPSSPDHAEELLNASRVQHLGVGEKVIFTGDLVAYEAQLWWSLEQLLGTGTRRSFRLNAQLLAEEIRDSGGTDRASELIQDTAPRSKRATVQSRISR</sequence>
<proteinExistence type="predicted"/>
<protein>
    <submittedName>
        <fullName evidence="1">Uncharacterized UDP-glucosyltransferase YjiC</fullName>
    </submittedName>
</protein>
<dbReference type="Gene3D" id="3.40.50.2000">
    <property type="entry name" value="Glycogen Phosphorylase B"/>
    <property type="match status" value="2"/>
</dbReference>
<dbReference type="EMBL" id="CAXAMM010001880">
    <property type="protein sequence ID" value="CAK8993792.1"/>
    <property type="molecule type" value="Genomic_DNA"/>
</dbReference>
<reference evidence="1 2" key="1">
    <citation type="submission" date="2024-02" db="EMBL/GenBank/DDBJ databases">
        <authorList>
            <person name="Chen Y."/>
            <person name="Shah S."/>
            <person name="Dougan E. K."/>
            <person name="Thang M."/>
            <person name="Chan C."/>
        </authorList>
    </citation>
    <scope>NUCLEOTIDE SEQUENCE [LARGE SCALE GENOMIC DNA]</scope>
</reference>
<evidence type="ECO:0000313" key="2">
    <source>
        <dbReference type="Proteomes" id="UP001642464"/>
    </source>
</evidence>
<gene>
    <name evidence="1" type="ORF">SCF082_LOCUS3662</name>
</gene>
<keyword evidence="2" id="KW-1185">Reference proteome</keyword>
<dbReference type="Proteomes" id="UP001642464">
    <property type="component" value="Unassembled WGS sequence"/>
</dbReference>
<name>A0ABP0HU98_9DINO</name>
<organism evidence="1 2">
    <name type="scientific">Durusdinium trenchii</name>
    <dbReference type="NCBI Taxonomy" id="1381693"/>
    <lineage>
        <taxon>Eukaryota</taxon>
        <taxon>Sar</taxon>
        <taxon>Alveolata</taxon>
        <taxon>Dinophyceae</taxon>
        <taxon>Suessiales</taxon>
        <taxon>Symbiodiniaceae</taxon>
        <taxon>Durusdinium</taxon>
    </lineage>
</organism>
<accession>A0ABP0HU98</accession>
<evidence type="ECO:0000313" key="1">
    <source>
        <dbReference type="EMBL" id="CAK8993792.1"/>
    </source>
</evidence>